<feature type="region of interest" description="Disordered" evidence="1">
    <location>
        <begin position="567"/>
        <end position="589"/>
    </location>
</feature>
<feature type="region of interest" description="Disordered" evidence="1">
    <location>
        <begin position="386"/>
        <end position="407"/>
    </location>
</feature>
<dbReference type="AlphaFoldDB" id="A0A7R8ZIE4"/>
<evidence type="ECO:0000256" key="1">
    <source>
        <dbReference type="SAM" id="MobiDB-lite"/>
    </source>
</evidence>
<sequence length="927" mass="98861">MSYLLTCYGKHGGEKTEGDLEDDPQGRLTAANLKEHERLLDDPAPAVDGTTASTKTPISPQPGLNGILKGGKLWRASEKLQQSSGSSPQSSDGRTEGDGGTGHPSVASQIAKFNSGFPGSKLQAAPASAKRGVRFSDSTAPAKPHETSQQKSEVSFLVGGYVADQELLDPRIQRVLRPPSSQGSRASSISSDTDGESMSSQDTVIAVSPAAALKFQMAQEQRNTASTASTRKVEESKEAKVLVLRAGDHGQDEGDPMNNPLLRKTFESNTLMRRVNSAPHAPHHQQQWGGKIMASDDGVLLNHHNQVNVAANRRNFVVPTSGPTFHHPDGISISPNAGIILGPEKYRTIPFDRPDKDWQWSMQGQYQHAVNCPVTVAKTSPTATLGGVDGIPPIPGPPKGSGKEDGGIFSKLVKSIRGGKKDPNDGSGAGSPREAVAVKNLGEGLEGRIEPSLQTANVAEARRKFLNTLSTTVGDRNSTASNGTDSYSLEDIDAALVDDRDPTVAVIGARLAGGKHPVELMGSGGDGSTATTDSGYGSSLGEGDTNDELAQFVAADQERIDRLRKKYATEPEEDDDGGFNRRPSVRGIKPRFGSTTEILQQMQIEMSPPGGYAGNHMTWPYGTRGTSPAPDSYGQAPVMMATPVATVARGGPQPGIIGKRAIRVPLPAVQEEQMVDDQMGFRVLAAQSPLPVAADSAYHQAHPTSRGQGPVMRPALHPPPPNLRPLNEDVRWLPQQTPPRLPLHPASTLPRGSYYGSHQQLSSTTQVSQSSHPQLQSHPIHRPPPPNIRPTPRQTVVVPRLPNSIPPNMRAPPPNQRSSWAGDPTISSYQSPPQHIPGPGQRFPRPAPPPRINSQVTTVTPNMSSQNGPHIRPHVPEPPQYIPPPFPPSSSQEVSPLKIGVQDERGAPEGASNSPPSSNDERIPVRN</sequence>
<feature type="compositionally biased region" description="Low complexity" evidence="1">
    <location>
        <begin position="528"/>
        <end position="539"/>
    </location>
</feature>
<dbReference type="OrthoDB" id="8197931at2759"/>
<name>A0A7R8ZIE4_9CRUS</name>
<reference evidence="2" key="1">
    <citation type="submission" date="2020-11" db="EMBL/GenBank/DDBJ databases">
        <authorList>
            <person name="Tran Van P."/>
        </authorList>
    </citation>
    <scope>NUCLEOTIDE SEQUENCE</scope>
</reference>
<feature type="compositionally biased region" description="Low complexity" evidence="1">
    <location>
        <begin position="757"/>
        <end position="778"/>
    </location>
</feature>
<feature type="compositionally biased region" description="Polar residues" evidence="1">
    <location>
        <begin position="852"/>
        <end position="868"/>
    </location>
</feature>
<gene>
    <name evidence="2" type="ORF">CTOB1V02_LOCUS2884</name>
</gene>
<feature type="region of interest" description="Disordered" evidence="1">
    <location>
        <begin position="518"/>
        <end position="544"/>
    </location>
</feature>
<accession>A0A7R8ZIE4</accession>
<protein>
    <submittedName>
        <fullName evidence="2">Uncharacterized protein</fullName>
    </submittedName>
</protein>
<organism evidence="2">
    <name type="scientific">Cyprideis torosa</name>
    <dbReference type="NCBI Taxonomy" id="163714"/>
    <lineage>
        <taxon>Eukaryota</taxon>
        <taxon>Metazoa</taxon>
        <taxon>Ecdysozoa</taxon>
        <taxon>Arthropoda</taxon>
        <taxon>Crustacea</taxon>
        <taxon>Oligostraca</taxon>
        <taxon>Ostracoda</taxon>
        <taxon>Podocopa</taxon>
        <taxon>Podocopida</taxon>
        <taxon>Cytherocopina</taxon>
        <taxon>Cytheroidea</taxon>
        <taxon>Cytherideidae</taxon>
        <taxon>Cyprideis</taxon>
    </lineage>
</organism>
<evidence type="ECO:0000313" key="2">
    <source>
        <dbReference type="EMBL" id="CAD7224935.1"/>
    </source>
</evidence>
<feature type="compositionally biased region" description="Pro residues" evidence="1">
    <location>
        <begin position="876"/>
        <end position="888"/>
    </location>
</feature>
<feature type="compositionally biased region" description="Low complexity" evidence="1">
    <location>
        <begin position="81"/>
        <end position="91"/>
    </location>
</feature>
<feature type="region of interest" description="Disordered" evidence="1">
    <location>
        <begin position="173"/>
        <end position="200"/>
    </location>
</feature>
<feature type="compositionally biased region" description="Low complexity" evidence="1">
    <location>
        <begin position="180"/>
        <end position="191"/>
    </location>
</feature>
<proteinExistence type="predicted"/>
<dbReference type="EMBL" id="OB660470">
    <property type="protein sequence ID" value="CAD7224935.1"/>
    <property type="molecule type" value="Genomic_DNA"/>
</dbReference>
<feature type="region of interest" description="Disordered" evidence="1">
    <location>
        <begin position="1"/>
        <end position="155"/>
    </location>
</feature>
<feature type="region of interest" description="Disordered" evidence="1">
    <location>
        <begin position="695"/>
        <end position="927"/>
    </location>
</feature>